<proteinExistence type="predicted"/>
<organism evidence="5">
    <name type="scientific">Megaviridae environmental sample</name>
    <dbReference type="NCBI Taxonomy" id="1737588"/>
    <lineage>
        <taxon>Viruses</taxon>
        <taxon>Varidnaviria</taxon>
        <taxon>Bamfordvirae</taxon>
        <taxon>Nucleocytoviricota</taxon>
        <taxon>Megaviricetes</taxon>
        <taxon>Imitervirales</taxon>
        <taxon>Mimiviridae</taxon>
        <taxon>environmental samples</taxon>
    </lineage>
</organism>
<accession>A0A5J6VK19</accession>
<evidence type="ECO:0000256" key="3">
    <source>
        <dbReference type="ARBA" id="ARBA00023235"/>
    </source>
</evidence>
<reference evidence="5" key="1">
    <citation type="journal article" date="2019" name="Philos. Trans. R. Soc. Lond., B, Biol. Sci.">
        <title>Targeted metagenomic recovery of four divergent viruses reveals shared and distinctive characteristics of giant viruses of marine eukaryotes.</title>
        <authorList>
            <person name="Needham D.M."/>
            <person name="Poirier C."/>
            <person name="Hehenberger E."/>
            <person name="Jimenez V."/>
            <person name="Swalwell J.E."/>
            <person name="Santoro A.E."/>
            <person name="Worden A.Z."/>
        </authorList>
    </citation>
    <scope>NUCLEOTIDE SEQUENCE</scope>
    <source>
        <strain evidence="5">MPacV-611</strain>
    </source>
</reference>
<dbReference type="GO" id="GO:0160148">
    <property type="term" value="F:tRNA pseudouridine(55) synthase activity"/>
    <property type="evidence" value="ECO:0007669"/>
    <property type="project" value="UniProtKB-EC"/>
</dbReference>
<dbReference type="EC" id="5.4.99.25" evidence="1"/>
<dbReference type="Pfam" id="PF01509">
    <property type="entry name" value="TruB_N"/>
    <property type="match status" value="1"/>
</dbReference>
<dbReference type="InterPro" id="IPR014780">
    <property type="entry name" value="tRNA_psdUridine_synth_TruB"/>
</dbReference>
<evidence type="ECO:0000313" key="5">
    <source>
        <dbReference type="EMBL" id="QFG74437.1"/>
    </source>
</evidence>
<dbReference type="GO" id="GO:0006400">
    <property type="term" value="P:tRNA modification"/>
    <property type="evidence" value="ECO:0007669"/>
    <property type="project" value="TreeGrafter"/>
</dbReference>
<evidence type="ECO:0000259" key="4">
    <source>
        <dbReference type="Pfam" id="PF01509"/>
    </source>
</evidence>
<dbReference type="PANTHER" id="PTHR13767">
    <property type="entry name" value="TRNA-PSEUDOURIDINE SYNTHASE"/>
    <property type="match status" value="1"/>
</dbReference>
<dbReference type="InterPro" id="IPR020103">
    <property type="entry name" value="PsdUridine_synth_cat_dom_sf"/>
</dbReference>
<dbReference type="SUPFAM" id="SSF55120">
    <property type="entry name" value="Pseudouridine synthase"/>
    <property type="match status" value="1"/>
</dbReference>
<dbReference type="GO" id="GO:1990481">
    <property type="term" value="P:mRNA pseudouridine synthesis"/>
    <property type="evidence" value="ECO:0007669"/>
    <property type="project" value="TreeGrafter"/>
</dbReference>
<dbReference type="EMBL" id="MN448287">
    <property type="protein sequence ID" value="QFG74437.1"/>
    <property type="molecule type" value="Genomic_DNA"/>
</dbReference>
<keyword evidence="3" id="KW-0413">Isomerase</keyword>
<evidence type="ECO:0000256" key="1">
    <source>
        <dbReference type="ARBA" id="ARBA00012787"/>
    </source>
</evidence>
<dbReference type="Gene3D" id="3.30.2350.10">
    <property type="entry name" value="Pseudouridine synthase"/>
    <property type="match status" value="1"/>
</dbReference>
<evidence type="ECO:0000256" key="2">
    <source>
        <dbReference type="ARBA" id="ARBA00022694"/>
    </source>
</evidence>
<dbReference type="InterPro" id="IPR002501">
    <property type="entry name" value="PsdUridine_synth_N"/>
</dbReference>
<dbReference type="PANTHER" id="PTHR13767:SF2">
    <property type="entry name" value="PSEUDOURIDYLATE SYNTHASE TRUB1"/>
    <property type="match status" value="1"/>
</dbReference>
<dbReference type="GO" id="GO:0003723">
    <property type="term" value="F:RNA binding"/>
    <property type="evidence" value="ECO:0007669"/>
    <property type="project" value="InterPro"/>
</dbReference>
<name>A0A5J6VK19_9VIRU</name>
<feature type="domain" description="Pseudouridine synthase II N-terminal" evidence="4">
    <location>
        <begin position="24"/>
        <end position="153"/>
    </location>
</feature>
<keyword evidence="2" id="KW-0819">tRNA processing</keyword>
<protein>
    <recommendedName>
        <fullName evidence="1">tRNA pseudouridine(55) synthase</fullName>
        <ecNumber evidence="1">5.4.99.25</ecNumber>
    </recommendedName>
</protein>
<sequence length="236" mass="27812">MYKLYKPPGITINDFINTFKKQNVVKKACFCGRLDPMARGELLILTEDMCKEMPKYLNTQKIYEFKIIPGFQTDTDDSLGLLENINLEHFDMKKLIDALEKYQSYTFEQKFHSYSSKRLNGKSLIELSKSKVDYQKPKHKVSIYSLDIIETTNINYILWKNSIIDCIDTINKEKDFNQATTIKQWKDTNFNESITCLHIRIHVSSGFYVRQFVRDISNEINFPLLTYDINRTKIIL</sequence>